<dbReference type="AlphaFoldDB" id="A0A0V8I7P9"/>
<keyword evidence="3" id="KW-0285">Flavoprotein</keyword>
<feature type="transmembrane region" description="Helical" evidence="14">
    <location>
        <begin position="226"/>
        <end position="245"/>
    </location>
</feature>
<dbReference type="GO" id="GO:0016491">
    <property type="term" value="F:oxidoreductase activity"/>
    <property type="evidence" value="ECO:0007669"/>
    <property type="project" value="UniProtKB-KW"/>
</dbReference>
<keyword evidence="5" id="KW-0001">2Fe-2S</keyword>
<comment type="subcellular location">
    <subcellularLocation>
        <location evidence="2">Membrane</location>
        <topology evidence="2">Multi-pass membrane protein</topology>
    </subcellularLocation>
</comment>
<reference evidence="16 17" key="1">
    <citation type="journal article" date="2014" name="Arch. Microbiol.">
        <title>Arthrobacter enclensis sp. nov., isolated from sediment sample.</title>
        <authorList>
            <person name="Dastager S.G."/>
            <person name="Liu Q."/>
            <person name="Tang S.K."/>
            <person name="Krishnamurthi S."/>
            <person name="Lee J.C."/>
            <person name="Li W.J."/>
        </authorList>
    </citation>
    <scope>NUCLEOTIDE SEQUENCE [LARGE SCALE GENOMIC DNA]</scope>
    <source>
        <strain evidence="16 17">NIO-1008</strain>
    </source>
</reference>
<accession>A0A0V8I7P9</accession>
<dbReference type="GO" id="GO:0016020">
    <property type="term" value="C:membrane"/>
    <property type="evidence" value="ECO:0007669"/>
    <property type="project" value="UniProtKB-SubCell"/>
</dbReference>
<evidence type="ECO:0000313" key="16">
    <source>
        <dbReference type="EMBL" id="KSU70823.1"/>
    </source>
</evidence>
<evidence type="ECO:0000256" key="5">
    <source>
        <dbReference type="ARBA" id="ARBA00022714"/>
    </source>
</evidence>
<keyword evidence="9" id="KW-0560">Oxidoreductase</keyword>
<organism evidence="16 17">
    <name type="scientific">Pseudarthrobacter enclensis</name>
    <dbReference type="NCBI Taxonomy" id="993070"/>
    <lineage>
        <taxon>Bacteria</taxon>
        <taxon>Bacillati</taxon>
        <taxon>Actinomycetota</taxon>
        <taxon>Actinomycetes</taxon>
        <taxon>Micrococcales</taxon>
        <taxon>Micrococcaceae</taxon>
        <taxon>Pseudarthrobacter</taxon>
    </lineage>
</organism>
<protein>
    <submittedName>
        <fullName evidence="16">Oxidoreductase</fullName>
    </submittedName>
</protein>
<dbReference type="PANTHER" id="PTHR47354:SF8">
    <property type="entry name" value="1,2-PHENYLACETYL-COA EPOXIDASE, SUBUNIT E"/>
    <property type="match status" value="1"/>
</dbReference>
<evidence type="ECO:0000256" key="3">
    <source>
        <dbReference type="ARBA" id="ARBA00022630"/>
    </source>
</evidence>
<evidence type="ECO:0000256" key="2">
    <source>
        <dbReference type="ARBA" id="ARBA00004141"/>
    </source>
</evidence>
<dbReference type="InterPro" id="IPR050415">
    <property type="entry name" value="MRET"/>
</dbReference>
<dbReference type="Pfam" id="PF00175">
    <property type="entry name" value="NAD_binding_1"/>
    <property type="match status" value="1"/>
</dbReference>
<evidence type="ECO:0000256" key="10">
    <source>
        <dbReference type="ARBA" id="ARBA00023004"/>
    </source>
</evidence>
<feature type="region of interest" description="Disordered" evidence="13">
    <location>
        <begin position="1"/>
        <end position="29"/>
    </location>
</feature>
<dbReference type="Pfam" id="PF01794">
    <property type="entry name" value="Ferric_reduct"/>
    <property type="match status" value="1"/>
</dbReference>
<keyword evidence="12 14" id="KW-0472">Membrane</keyword>
<evidence type="ECO:0000256" key="4">
    <source>
        <dbReference type="ARBA" id="ARBA00022692"/>
    </source>
</evidence>
<name>A0A0V8I7P9_9MICC</name>
<comment type="cofactor">
    <cofactor evidence="1">
        <name>FAD</name>
        <dbReference type="ChEBI" id="CHEBI:57692"/>
    </cofactor>
</comment>
<feature type="transmembrane region" description="Helical" evidence="14">
    <location>
        <begin position="126"/>
        <end position="144"/>
    </location>
</feature>
<dbReference type="RefSeq" id="WP_058269381.1">
    <property type="nucleotide sequence ID" value="NZ_FMAZ01000008.1"/>
</dbReference>
<proteinExistence type="predicted"/>
<gene>
    <name evidence="16" type="ORF">AS031_17245</name>
</gene>
<dbReference type="InterPro" id="IPR001433">
    <property type="entry name" value="OxRdtase_FAD/NAD-bd"/>
</dbReference>
<dbReference type="Gene3D" id="2.40.30.10">
    <property type="entry name" value="Translation factors"/>
    <property type="match status" value="1"/>
</dbReference>
<dbReference type="STRING" id="993070.AS031_17245"/>
<keyword evidence="4 14" id="KW-0812">Transmembrane</keyword>
<dbReference type="PANTHER" id="PTHR47354">
    <property type="entry name" value="NADH OXIDOREDUCTASE HCR"/>
    <property type="match status" value="1"/>
</dbReference>
<feature type="transmembrane region" description="Helical" evidence="14">
    <location>
        <begin position="76"/>
        <end position="105"/>
    </location>
</feature>
<evidence type="ECO:0000313" key="17">
    <source>
        <dbReference type="Proteomes" id="UP000053199"/>
    </source>
</evidence>
<sequence>MTTQRLPARPAYSNSGQPGFPTLPTDRPAGGWFTRRHRQRMVRADLLTVIAWASVAAAVALWLADGGAASISSPAGAFTAAGIVAGLAGMDLVLLMLLLAARIPYIDRTIGHDRALEFHRKLGKPSLYLLLAHGVLLATGYGLAEGLDPLSESVALWVQVPDMWLAFVSMALFIAVVATSLVAVRRRFPYEFWYVVHLLTYVAVGTSLPHQFSVGGLFAEGTWQRWYWLAVCIATGAALAYFRVLQPFVATSRHQLTVSRVEVVAPGVVNISMTGRRLHRLAGSGGRFFIWRFLAPGMWWHPHPFSLSAEPAVSGPDGAGTLRITVRNLGSGSAQLVRLRKGTRVAVEGPYGLLSTEARVRNKVVMIGAGIGITPLRALLETTPFAPGEASVLLRGHTGQELYLSNEILELCRARGARLFHLPGPRSRGRSGWLPQEAVSGGYDLRAFVPDVADSDVYVCGPAGWADSVITDAKDAGVPEDQIHHERFDW</sequence>
<dbReference type="OrthoDB" id="9801223at2"/>
<keyword evidence="11" id="KW-0411">Iron-sulfur</keyword>
<feature type="transmembrane region" description="Helical" evidence="14">
    <location>
        <begin position="164"/>
        <end position="184"/>
    </location>
</feature>
<feature type="domain" description="FAD-binding FR-type" evidence="15">
    <location>
        <begin position="251"/>
        <end position="357"/>
    </location>
</feature>
<dbReference type="GO" id="GO:0046872">
    <property type="term" value="F:metal ion binding"/>
    <property type="evidence" value="ECO:0007669"/>
    <property type="project" value="UniProtKB-KW"/>
</dbReference>
<evidence type="ECO:0000256" key="14">
    <source>
        <dbReference type="SAM" id="Phobius"/>
    </source>
</evidence>
<dbReference type="InterPro" id="IPR039261">
    <property type="entry name" value="FNR_nucleotide-bd"/>
</dbReference>
<feature type="transmembrane region" description="Helical" evidence="14">
    <location>
        <begin position="191"/>
        <end position="214"/>
    </location>
</feature>
<feature type="transmembrane region" description="Helical" evidence="14">
    <location>
        <begin position="44"/>
        <end position="64"/>
    </location>
</feature>
<comment type="caution">
    <text evidence="16">The sequence shown here is derived from an EMBL/GenBank/DDBJ whole genome shotgun (WGS) entry which is preliminary data.</text>
</comment>
<evidence type="ECO:0000256" key="11">
    <source>
        <dbReference type="ARBA" id="ARBA00023014"/>
    </source>
</evidence>
<dbReference type="PROSITE" id="PS51384">
    <property type="entry name" value="FAD_FR"/>
    <property type="match status" value="1"/>
</dbReference>
<evidence type="ECO:0000256" key="13">
    <source>
        <dbReference type="SAM" id="MobiDB-lite"/>
    </source>
</evidence>
<evidence type="ECO:0000256" key="12">
    <source>
        <dbReference type="ARBA" id="ARBA00023136"/>
    </source>
</evidence>
<dbReference type="InterPro" id="IPR017927">
    <property type="entry name" value="FAD-bd_FR_type"/>
</dbReference>
<dbReference type="EMBL" id="LNQM01000009">
    <property type="protein sequence ID" value="KSU70823.1"/>
    <property type="molecule type" value="Genomic_DNA"/>
</dbReference>
<keyword evidence="10" id="KW-0408">Iron</keyword>
<evidence type="ECO:0000256" key="7">
    <source>
        <dbReference type="ARBA" id="ARBA00022827"/>
    </source>
</evidence>
<dbReference type="CDD" id="cd06198">
    <property type="entry name" value="FNR_like_3"/>
    <property type="match status" value="1"/>
</dbReference>
<dbReference type="Proteomes" id="UP000053199">
    <property type="component" value="Unassembled WGS sequence"/>
</dbReference>
<evidence type="ECO:0000256" key="8">
    <source>
        <dbReference type="ARBA" id="ARBA00022989"/>
    </source>
</evidence>
<keyword evidence="17" id="KW-1185">Reference proteome</keyword>
<evidence type="ECO:0000259" key="15">
    <source>
        <dbReference type="PROSITE" id="PS51384"/>
    </source>
</evidence>
<keyword evidence="6" id="KW-0479">Metal-binding</keyword>
<dbReference type="SUPFAM" id="SSF52343">
    <property type="entry name" value="Ferredoxin reductase-like, C-terminal NADP-linked domain"/>
    <property type="match status" value="1"/>
</dbReference>
<evidence type="ECO:0000256" key="6">
    <source>
        <dbReference type="ARBA" id="ARBA00022723"/>
    </source>
</evidence>
<dbReference type="InterPro" id="IPR017938">
    <property type="entry name" value="Riboflavin_synthase-like_b-brl"/>
</dbReference>
<dbReference type="InterPro" id="IPR013130">
    <property type="entry name" value="Fe3_Rdtase_TM_dom"/>
</dbReference>
<dbReference type="Gene3D" id="3.40.50.80">
    <property type="entry name" value="Nucleotide-binding domain of ferredoxin-NADP reductase (FNR) module"/>
    <property type="match status" value="1"/>
</dbReference>
<evidence type="ECO:0000256" key="9">
    <source>
        <dbReference type="ARBA" id="ARBA00023002"/>
    </source>
</evidence>
<dbReference type="SUPFAM" id="SSF63380">
    <property type="entry name" value="Riboflavin synthase domain-like"/>
    <property type="match status" value="1"/>
</dbReference>
<evidence type="ECO:0000256" key="1">
    <source>
        <dbReference type="ARBA" id="ARBA00001974"/>
    </source>
</evidence>
<keyword evidence="8 14" id="KW-1133">Transmembrane helix</keyword>
<dbReference type="GO" id="GO:0051537">
    <property type="term" value="F:2 iron, 2 sulfur cluster binding"/>
    <property type="evidence" value="ECO:0007669"/>
    <property type="project" value="UniProtKB-KW"/>
</dbReference>
<dbReference type="GO" id="GO:0050660">
    <property type="term" value="F:flavin adenine dinucleotide binding"/>
    <property type="evidence" value="ECO:0007669"/>
    <property type="project" value="TreeGrafter"/>
</dbReference>
<keyword evidence="7" id="KW-0274">FAD</keyword>